<dbReference type="InterPro" id="IPR022781">
    <property type="entry name" value="Flagellar_biosynth_FliO"/>
</dbReference>
<comment type="similarity">
    <text evidence="6 7">Belongs to the FliO/MopB family.</text>
</comment>
<comment type="caution">
    <text evidence="9">The sequence shown here is derived from an EMBL/GenBank/DDBJ whole genome shotgun (WGS) entry which is preliminary data.</text>
</comment>
<evidence type="ECO:0000256" key="7">
    <source>
        <dbReference type="RuleBase" id="RU362064"/>
    </source>
</evidence>
<evidence type="ECO:0000256" key="1">
    <source>
        <dbReference type="ARBA" id="ARBA00022475"/>
    </source>
</evidence>
<keyword evidence="3 7" id="KW-1133">Transmembrane helix</keyword>
<dbReference type="PANTHER" id="PTHR38766:SF1">
    <property type="entry name" value="FLAGELLAR PROTEIN FLIO"/>
    <property type="match status" value="1"/>
</dbReference>
<evidence type="ECO:0000256" key="8">
    <source>
        <dbReference type="SAM" id="SignalP"/>
    </source>
</evidence>
<dbReference type="EMBL" id="BAABLD010000002">
    <property type="protein sequence ID" value="GAA5159914.1"/>
    <property type="molecule type" value="Genomic_DNA"/>
</dbReference>
<evidence type="ECO:0000313" key="9">
    <source>
        <dbReference type="EMBL" id="GAA5159914.1"/>
    </source>
</evidence>
<keyword evidence="1 7" id="KW-1003">Cell membrane</keyword>
<proteinExistence type="inferred from homology"/>
<dbReference type="NCBIfam" id="TIGR03500">
    <property type="entry name" value="FliO_TIGR"/>
    <property type="match status" value="1"/>
</dbReference>
<gene>
    <name evidence="9" type="primary">fliO</name>
    <name evidence="9" type="ORF">GCM10025770_07000</name>
</gene>
<feature type="transmembrane region" description="Helical" evidence="7">
    <location>
        <begin position="44"/>
        <end position="63"/>
    </location>
</feature>
<protein>
    <recommendedName>
        <fullName evidence="7">Flagellar protein</fullName>
    </recommendedName>
</protein>
<evidence type="ECO:0000256" key="4">
    <source>
        <dbReference type="ARBA" id="ARBA00023136"/>
    </source>
</evidence>
<evidence type="ECO:0000256" key="3">
    <source>
        <dbReference type="ARBA" id="ARBA00022989"/>
    </source>
</evidence>
<dbReference type="RefSeq" id="WP_345531451.1">
    <property type="nucleotide sequence ID" value="NZ_BAABLD010000002.1"/>
</dbReference>
<comment type="subcellular location">
    <subcellularLocation>
        <location evidence="7">Cell membrane</location>
    </subcellularLocation>
    <subcellularLocation>
        <location evidence="7">Bacterial flagellum basal body</location>
    </subcellularLocation>
</comment>
<keyword evidence="9" id="KW-0966">Cell projection</keyword>
<keyword evidence="8" id="KW-0732">Signal</keyword>
<keyword evidence="9" id="KW-0969">Cilium</keyword>
<feature type="signal peptide" evidence="8">
    <location>
        <begin position="1"/>
        <end position="30"/>
    </location>
</feature>
<sequence length="148" mass="15484">MSYKPFSPRISGAPTSLFALLCTSPGIAMSATEAAPSAAGSVMQMLFGLIVVIAALFGTLMLLKKLQAGRTHLVGNLKVIGATNVGPRERVVLVSIGSKVLVLGVTPGRVNALQTLESTEVPMSAPEPASGNDFALRLKQLLEKRRAQ</sequence>
<feature type="chain" id="PRO_5045628698" description="Flagellar protein" evidence="8">
    <location>
        <begin position="31"/>
        <end position="148"/>
    </location>
</feature>
<name>A0ABP9QD42_9RHOO</name>
<dbReference type="PANTHER" id="PTHR38766">
    <property type="entry name" value="FLAGELLAR PROTEIN FLIO"/>
    <property type="match status" value="1"/>
</dbReference>
<keyword evidence="4 7" id="KW-0472">Membrane</keyword>
<dbReference type="Pfam" id="PF04347">
    <property type="entry name" value="FliO"/>
    <property type="match status" value="1"/>
</dbReference>
<dbReference type="InterPro" id="IPR052205">
    <property type="entry name" value="FliO/MopB"/>
</dbReference>
<evidence type="ECO:0000256" key="5">
    <source>
        <dbReference type="ARBA" id="ARBA00023143"/>
    </source>
</evidence>
<keyword evidence="9" id="KW-0282">Flagellum</keyword>
<keyword evidence="2 7" id="KW-0812">Transmembrane</keyword>
<accession>A0ABP9QD42</accession>
<organism evidence="9 10">
    <name type="scientific">Viridibacterium curvum</name>
    <dbReference type="NCBI Taxonomy" id="1101404"/>
    <lineage>
        <taxon>Bacteria</taxon>
        <taxon>Pseudomonadati</taxon>
        <taxon>Pseudomonadota</taxon>
        <taxon>Betaproteobacteria</taxon>
        <taxon>Rhodocyclales</taxon>
        <taxon>Rhodocyclaceae</taxon>
        <taxon>Viridibacterium</taxon>
    </lineage>
</organism>
<dbReference type="Proteomes" id="UP001500547">
    <property type="component" value="Unassembled WGS sequence"/>
</dbReference>
<evidence type="ECO:0000256" key="6">
    <source>
        <dbReference type="ARBA" id="ARBA00037937"/>
    </source>
</evidence>
<reference evidence="10" key="1">
    <citation type="journal article" date="2019" name="Int. J. Syst. Evol. Microbiol.">
        <title>The Global Catalogue of Microorganisms (GCM) 10K type strain sequencing project: providing services to taxonomists for standard genome sequencing and annotation.</title>
        <authorList>
            <consortium name="The Broad Institute Genomics Platform"/>
            <consortium name="The Broad Institute Genome Sequencing Center for Infectious Disease"/>
            <person name="Wu L."/>
            <person name="Ma J."/>
        </authorList>
    </citation>
    <scope>NUCLEOTIDE SEQUENCE [LARGE SCALE GENOMIC DNA]</scope>
    <source>
        <strain evidence="10">JCM 18715</strain>
    </source>
</reference>
<evidence type="ECO:0000256" key="2">
    <source>
        <dbReference type="ARBA" id="ARBA00022692"/>
    </source>
</evidence>
<evidence type="ECO:0000313" key="10">
    <source>
        <dbReference type="Proteomes" id="UP001500547"/>
    </source>
</evidence>
<keyword evidence="10" id="KW-1185">Reference proteome</keyword>
<keyword evidence="5 7" id="KW-0975">Bacterial flagellum</keyword>